<comment type="caution">
    <text evidence="2">The sequence shown here is derived from an EMBL/GenBank/DDBJ whole genome shotgun (WGS) entry which is preliminary data.</text>
</comment>
<dbReference type="PANTHER" id="PTHR15032">
    <property type="entry name" value="N-ACYL-PHOSPHATIDYLETHANOLAMINE-HYDROLYZING PHOSPHOLIPASE D"/>
    <property type="match status" value="1"/>
</dbReference>
<organism evidence="2 3">
    <name type="scientific">Tetzosporium hominis</name>
    <dbReference type="NCBI Taxonomy" id="2020506"/>
    <lineage>
        <taxon>Bacteria</taxon>
        <taxon>Bacillati</taxon>
        <taxon>Bacillota</taxon>
        <taxon>Bacilli</taxon>
        <taxon>Bacillales</taxon>
        <taxon>Caryophanaceae</taxon>
        <taxon>Tetzosporium</taxon>
    </lineage>
</organism>
<dbReference type="Gene3D" id="3.60.15.10">
    <property type="entry name" value="Ribonuclease Z/Hydroxyacylglutathione hydrolase-like"/>
    <property type="match status" value="1"/>
</dbReference>
<protein>
    <recommendedName>
        <fullName evidence="1">Metallo-beta-lactamase domain-containing protein</fullName>
    </recommendedName>
</protein>
<evidence type="ECO:0000313" key="3">
    <source>
        <dbReference type="Proteomes" id="UP000217065"/>
    </source>
</evidence>
<dbReference type="PANTHER" id="PTHR15032:SF4">
    <property type="entry name" value="N-ACYL-PHOSPHATIDYLETHANOLAMINE-HYDROLYZING PHOSPHOLIPASE D"/>
    <property type="match status" value="1"/>
</dbReference>
<dbReference type="Proteomes" id="UP000217065">
    <property type="component" value="Unassembled WGS sequence"/>
</dbReference>
<dbReference type="InterPro" id="IPR024884">
    <property type="entry name" value="NAPE-PLD"/>
</dbReference>
<keyword evidence="3" id="KW-1185">Reference proteome</keyword>
<evidence type="ECO:0000313" key="2">
    <source>
        <dbReference type="EMBL" id="OZS78147.1"/>
    </source>
</evidence>
<dbReference type="GO" id="GO:0008270">
    <property type="term" value="F:zinc ion binding"/>
    <property type="evidence" value="ECO:0007669"/>
    <property type="project" value="InterPro"/>
</dbReference>
<name>A0A264W519_9BACL</name>
<dbReference type="SUPFAM" id="SSF56281">
    <property type="entry name" value="Metallo-hydrolase/oxidoreductase"/>
    <property type="match status" value="1"/>
</dbReference>
<reference evidence="2 3" key="1">
    <citation type="submission" date="2017-07" db="EMBL/GenBank/DDBJ databases">
        <title>Tetzosporium hominis gen.nov. sp.nov.</title>
        <authorList>
            <person name="Tetz G."/>
            <person name="Tetz V."/>
        </authorList>
    </citation>
    <scope>NUCLEOTIDE SEQUENCE [LARGE SCALE GENOMIC DNA]</scope>
    <source>
        <strain evidence="2 3">VT-49</strain>
    </source>
</reference>
<dbReference type="GO" id="GO:0005737">
    <property type="term" value="C:cytoplasm"/>
    <property type="evidence" value="ECO:0007669"/>
    <property type="project" value="TreeGrafter"/>
</dbReference>
<dbReference type="EMBL" id="NOKQ01000204">
    <property type="protein sequence ID" value="OZS78147.1"/>
    <property type="molecule type" value="Genomic_DNA"/>
</dbReference>
<evidence type="ECO:0000259" key="1">
    <source>
        <dbReference type="Pfam" id="PF12706"/>
    </source>
</evidence>
<dbReference type="AlphaFoldDB" id="A0A264W519"/>
<gene>
    <name evidence="2" type="ORF">CF394_07900</name>
</gene>
<dbReference type="RefSeq" id="WP_094942809.1">
    <property type="nucleotide sequence ID" value="NZ_NOKQ01000204.1"/>
</dbReference>
<dbReference type="Pfam" id="PF12706">
    <property type="entry name" value="Lactamase_B_2"/>
    <property type="match status" value="1"/>
</dbReference>
<sequence length="366" mass="42556">MHIKKRWIAGTAVAALVGYIMANPTFGKRVTRAQKKQFDELPHFKDGKFRNTPPIVSPGGFETLQSLAKDYLVRKADLHPANPMSSVKYERHSGVESPHVTWLGHSCFLLEWKDKVILVDPMLGKVPLPFQIKDMRYPVEEAFDLEQLPEIDIVVYSHDHYDHLDYDTLQQIKDRVRKFFVPLGVGKRLEGWGVPEHRIFEVDWWQSIEEEGICFTAAPSRHFSGRLGIDYAETLWCSWIFEWDDTRIFYSGDSGYGKHFEEIGRRYGPFDLVLMECGQYDERWPGVHMHPDESMQAFLDLNGSHLLPVHWGAFTLAFHKWDDPPEEMMRLGKEHDVHVVVPKIGETLDVSKLNDYQTTTWWKPCI</sequence>
<dbReference type="GO" id="GO:0070290">
    <property type="term" value="F:N-acylphosphatidylethanolamine-specific phospholipase D activity"/>
    <property type="evidence" value="ECO:0007669"/>
    <property type="project" value="InterPro"/>
</dbReference>
<accession>A0A264W519</accession>
<dbReference type="OrthoDB" id="9805728at2"/>
<proteinExistence type="predicted"/>
<dbReference type="InterPro" id="IPR001279">
    <property type="entry name" value="Metallo-B-lactamas"/>
</dbReference>
<feature type="domain" description="Metallo-beta-lactamase" evidence="1">
    <location>
        <begin position="117"/>
        <end position="311"/>
    </location>
</feature>
<dbReference type="PIRSF" id="PIRSF038896">
    <property type="entry name" value="NAPE-PLD"/>
    <property type="match status" value="1"/>
</dbReference>
<dbReference type="InterPro" id="IPR036866">
    <property type="entry name" value="RibonucZ/Hydroxyglut_hydro"/>
</dbReference>